<dbReference type="CDD" id="cd00077">
    <property type="entry name" value="HDc"/>
    <property type="match status" value="1"/>
</dbReference>
<feature type="compositionally biased region" description="Polar residues" evidence="11">
    <location>
        <begin position="282"/>
        <end position="292"/>
    </location>
</feature>
<dbReference type="Gene3D" id="1.20.120.350">
    <property type="entry name" value="Voltage-gated potassium channels. Chain C"/>
    <property type="match status" value="1"/>
</dbReference>
<keyword evidence="15" id="KW-1185">Reference proteome</keyword>
<dbReference type="PROSITE" id="PS51845">
    <property type="entry name" value="PDEASE_I_2"/>
    <property type="match status" value="1"/>
</dbReference>
<feature type="binding site" evidence="9">
    <location>
        <position position="428"/>
    </location>
    <ligand>
        <name>Zn(2+)</name>
        <dbReference type="ChEBI" id="CHEBI:29105"/>
        <label>1</label>
    </ligand>
</feature>
<dbReference type="InterPro" id="IPR023174">
    <property type="entry name" value="PDEase_CS"/>
</dbReference>
<dbReference type="Gene3D" id="1.10.1300.10">
    <property type="entry name" value="3'5'-cyclic nucleotide phosphodiesterase, catalytic domain"/>
    <property type="match status" value="1"/>
</dbReference>
<dbReference type="SUPFAM" id="SSF109604">
    <property type="entry name" value="HD-domain/PDEase-like"/>
    <property type="match status" value="1"/>
</dbReference>
<dbReference type="PROSITE" id="PS00126">
    <property type="entry name" value="PDEASE_I_1"/>
    <property type="match status" value="1"/>
</dbReference>
<comment type="cofactor">
    <cofactor evidence="10">
        <name>a divalent metal cation</name>
        <dbReference type="ChEBI" id="CHEBI:60240"/>
    </cofactor>
    <text evidence="10">Binds 2 divalent metal cations per subunit. Site 1 may preferentially bind zinc ions, while site 2 has a preference for magnesium and/or manganese ions.</text>
</comment>
<dbReference type="InterPro" id="IPR027359">
    <property type="entry name" value="Volt_channel_dom_sf"/>
</dbReference>
<keyword evidence="3 9" id="KW-0479">Metal-binding</keyword>
<dbReference type="PANTHER" id="PTHR11347">
    <property type="entry name" value="CYCLIC NUCLEOTIDE PHOSPHODIESTERASE"/>
    <property type="match status" value="1"/>
</dbReference>
<keyword evidence="5 12" id="KW-1133">Transmembrane helix</keyword>
<dbReference type="Pfam" id="PF00233">
    <property type="entry name" value="PDEase_I"/>
    <property type="match status" value="1"/>
</dbReference>
<dbReference type="GO" id="GO:0046872">
    <property type="term" value="F:metal ion binding"/>
    <property type="evidence" value="ECO:0007669"/>
    <property type="project" value="UniProtKB-KW"/>
</dbReference>
<dbReference type="AlphaFoldDB" id="A0AB34IE99"/>
<dbReference type="SMART" id="SM00471">
    <property type="entry name" value="HDc"/>
    <property type="match status" value="1"/>
</dbReference>
<dbReference type="InterPro" id="IPR003607">
    <property type="entry name" value="HD/PDEase_dom"/>
</dbReference>
<feature type="binding site" evidence="9">
    <location>
        <position position="429"/>
    </location>
    <ligand>
        <name>Zn(2+)</name>
        <dbReference type="ChEBI" id="CHEBI:29105"/>
        <label>2</label>
    </ligand>
</feature>
<evidence type="ECO:0000256" key="1">
    <source>
        <dbReference type="ARBA" id="ARBA00004141"/>
    </source>
</evidence>
<evidence type="ECO:0000256" key="10">
    <source>
        <dbReference type="RuleBase" id="RU363067"/>
    </source>
</evidence>
<feature type="binding site" evidence="8">
    <location>
        <position position="541"/>
    </location>
    <ligand>
        <name>AMP</name>
        <dbReference type="ChEBI" id="CHEBI:456215"/>
    </ligand>
</feature>
<evidence type="ECO:0000259" key="13">
    <source>
        <dbReference type="PROSITE" id="PS51845"/>
    </source>
</evidence>
<dbReference type="GO" id="GO:0007165">
    <property type="term" value="P:signal transduction"/>
    <property type="evidence" value="ECO:0007669"/>
    <property type="project" value="InterPro"/>
</dbReference>
<dbReference type="InterPro" id="IPR002073">
    <property type="entry name" value="PDEase_catalytic_dom"/>
</dbReference>
<dbReference type="GO" id="GO:0005216">
    <property type="term" value="F:monoatomic ion channel activity"/>
    <property type="evidence" value="ECO:0007669"/>
    <property type="project" value="InterPro"/>
</dbReference>
<evidence type="ECO:0000313" key="14">
    <source>
        <dbReference type="EMBL" id="KAL1495753.1"/>
    </source>
</evidence>
<gene>
    <name evidence="14" type="ORF">AB1Y20_016615</name>
</gene>
<evidence type="ECO:0000256" key="12">
    <source>
        <dbReference type="SAM" id="Phobius"/>
    </source>
</evidence>
<keyword evidence="6 12" id="KW-0472">Membrane</keyword>
<feature type="binding site" evidence="8">
    <location>
        <position position="596"/>
    </location>
    <ligand>
        <name>AMP</name>
        <dbReference type="ChEBI" id="CHEBI:456215"/>
    </ligand>
</feature>
<accession>A0AB34IE99</accession>
<evidence type="ECO:0000256" key="4">
    <source>
        <dbReference type="ARBA" id="ARBA00022801"/>
    </source>
</evidence>
<evidence type="ECO:0000256" key="3">
    <source>
        <dbReference type="ARBA" id="ARBA00022723"/>
    </source>
</evidence>
<evidence type="ECO:0000256" key="11">
    <source>
        <dbReference type="SAM" id="MobiDB-lite"/>
    </source>
</evidence>
<evidence type="ECO:0000256" key="8">
    <source>
        <dbReference type="PIRSR" id="PIRSR623088-2"/>
    </source>
</evidence>
<feature type="binding site" evidence="9">
    <location>
        <position position="394"/>
    </location>
    <ligand>
        <name>Zn(2+)</name>
        <dbReference type="ChEBI" id="CHEBI:29105"/>
        <label>1</label>
    </ligand>
</feature>
<feature type="binding site" evidence="8">
    <location>
        <position position="429"/>
    </location>
    <ligand>
        <name>AMP</name>
        <dbReference type="ChEBI" id="CHEBI:456215"/>
    </ligand>
</feature>
<dbReference type="InterPro" id="IPR036971">
    <property type="entry name" value="PDEase_catalytic_dom_sf"/>
</dbReference>
<dbReference type="GO" id="GO:0016020">
    <property type="term" value="C:membrane"/>
    <property type="evidence" value="ECO:0007669"/>
    <property type="project" value="UniProtKB-SubCell"/>
</dbReference>
<evidence type="ECO:0000256" key="9">
    <source>
        <dbReference type="PIRSR" id="PIRSR623088-3"/>
    </source>
</evidence>
<dbReference type="InterPro" id="IPR005821">
    <property type="entry name" value="Ion_trans_dom"/>
</dbReference>
<feature type="transmembrane region" description="Helical" evidence="12">
    <location>
        <begin position="32"/>
        <end position="55"/>
    </location>
</feature>
<dbReference type="EC" id="3.1.4.-" evidence="10"/>
<dbReference type="InterPro" id="IPR023088">
    <property type="entry name" value="PDEase"/>
</dbReference>
<feature type="binding site" evidence="9">
    <location>
        <position position="541"/>
    </location>
    <ligand>
        <name>Zn(2+)</name>
        <dbReference type="ChEBI" id="CHEBI:29105"/>
        <label>1</label>
    </ligand>
</feature>
<evidence type="ECO:0000256" key="7">
    <source>
        <dbReference type="PIRSR" id="PIRSR623088-1"/>
    </source>
</evidence>
<evidence type="ECO:0000256" key="6">
    <source>
        <dbReference type="ARBA" id="ARBA00023136"/>
    </source>
</evidence>
<name>A0AB34IE99_PRYPA</name>
<dbReference type="GO" id="GO:0004114">
    <property type="term" value="F:3',5'-cyclic-nucleotide phosphodiesterase activity"/>
    <property type="evidence" value="ECO:0007669"/>
    <property type="project" value="InterPro"/>
</dbReference>
<evidence type="ECO:0000256" key="2">
    <source>
        <dbReference type="ARBA" id="ARBA00022692"/>
    </source>
</evidence>
<organism evidence="14 15">
    <name type="scientific">Prymnesium parvum</name>
    <name type="common">Toxic golden alga</name>
    <dbReference type="NCBI Taxonomy" id="97485"/>
    <lineage>
        <taxon>Eukaryota</taxon>
        <taxon>Haptista</taxon>
        <taxon>Haptophyta</taxon>
        <taxon>Prymnesiophyceae</taxon>
        <taxon>Prymnesiales</taxon>
        <taxon>Prymnesiaceae</taxon>
        <taxon>Prymnesium</taxon>
    </lineage>
</organism>
<reference evidence="14 15" key="1">
    <citation type="journal article" date="2024" name="Science">
        <title>Giant polyketide synthase enzymes in the biosynthesis of giant marine polyether toxins.</title>
        <authorList>
            <person name="Fallon T.R."/>
            <person name="Shende V.V."/>
            <person name="Wierzbicki I.H."/>
            <person name="Pendleton A.L."/>
            <person name="Watervoot N.F."/>
            <person name="Auber R.P."/>
            <person name="Gonzalez D.J."/>
            <person name="Wisecaver J.H."/>
            <person name="Moore B.S."/>
        </authorList>
    </citation>
    <scope>NUCLEOTIDE SEQUENCE [LARGE SCALE GENOMIC DNA]</scope>
    <source>
        <strain evidence="14 15">12B1</strain>
    </source>
</reference>
<feature type="active site" description="Proton donor" evidence="7">
    <location>
        <position position="390"/>
    </location>
</feature>
<keyword evidence="4 10" id="KW-0378">Hydrolase</keyword>
<proteinExistence type="inferred from homology"/>
<dbReference type="Proteomes" id="UP001515480">
    <property type="component" value="Unassembled WGS sequence"/>
</dbReference>
<feature type="binding site" evidence="9">
    <location>
        <position position="429"/>
    </location>
    <ligand>
        <name>Zn(2+)</name>
        <dbReference type="ChEBI" id="CHEBI:29105"/>
        <label>1</label>
    </ligand>
</feature>
<comment type="similarity">
    <text evidence="10">Belongs to the cyclic nucleotide phosphodiesterase family.</text>
</comment>
<dbReference type="Pfam" id="PF00520">
    <property type="entry name" value="Ion_trans"/>
    <property type="match status" value="1"/>
</dbReference>
<feature type="region of interest" description="Disordered" evidence="11">
    <location>
        <begin position="246"/>
        <end position="297"/>
    </location>
</feature>
<evidence type="ECO:0000313" key="15">
    <source>
        <dbReference type="Proteomes" id="UP001515480"/>
    </source>
</evidence>
<evidence type="ECO:0000256" key="5">
    <source>
        <dbReference type="ARBA" id="ARBA00022989"/>
    </source>
</evidence>
<dbReference type="EMBL" id="JBGBPQ010000031">
    <property type="protein sequence ID" value="KAL1495753.1"/>
    <property type="molecule type" value="Genomic_DNA"/>
</dbReference>
<dbReference type="PRINTS" id="PR00387">
    <property type="entry name" value="PDIESTERASE1"/>
</dbReference>
<sequence>MASDKPLSSGGKKKKSLLYRTRRKVRHVLETLTFEVVVIVLVLVYALIIFLDLVLDQAPSSSNSTLVDDDDGLAAWNSSMRTLDFIFLSIFVLELLFRLFGEGLEFLYEKINAIDAVVVIASLVVVALQDTCRGCRVLQLLRIIRLFRFAVIIGKLQRARDAAALRRKRVMYRRMGAPVEKVLEFLTDFHARLDNKKDQDNVRWMMEVIAADDLYSVRGIDEDALRHVQGLNAPFSTMTDISRWLSSETGVNTRQEEGKGESGEDEDSFKHKRATGAEKKFSSNTINTMDQSRPSRRSSENLWVVDALESGLNSRLQVLHTGSAWEFDIFAFDELCQSLPGRGNSKSATILCFHLLEHHGFPGMFGIKRQKLLNWLTLVEEGYIVTNSYHNALHAADVTANINYFLKHIQKHLSYLEMLSCLIAAIIHDLGHTGVNNSFLEASRDALAITYNDVSILENHHLALAFSLLDAEDCDWTSALSNEQYKDFRETVIAMVLGTDMRSHFDLLNKFKSKVAGDVFAKELEKKDSRLLLTIALHAADICNPAKPRPIALEWCLRSMEEFFHQGDIEMEKDLPISPFMDRRKPNLPSVVANCQIGFINVLVKPFLQEWAAFLGEAVEADIMRHLAAAIQLWETQGTETAQMLIDFLGNHVGNHNIARIAAQTPTPVLGDKEDIKRTVKTPSDLQRI</sequence>
<feature type="domain" description="PDEase" evidence="13">
    <location>
        <begin position="304"/>
        <end position="641"/>
    </location>
</feature>
<dbReference type="SUPFAM" id="SSF81324">
    <property type="entry name" value="Voltage-gated potassium channels"/>
    <property type="match status" value="1"/>
</dbReference>
<feature type="binding site" evidence="8">
    <location>
        <begin position="390"/>
        <end position="394"/>
    </location>
    <ligand>
        <name>AMP</name>
        <dbReference type="ChEBI" id="CHEBI:456215"/>
    </ligand>
</feature>
<protein>
    <recommendedName>
        <fullName evidence="10">Phosphodiesterase</fullName>
        <ecNumber evidence="10">3.1.4.-</ecNumber>
    </recommendedName>
</protein>
<comment type="subcellular location">
    <subcellularLocation>
        <location evidence="1">Membrane</location>
        <topology evidence="1">Multi-pass membrane protein</topology>
    </subcellularLocation>
</comment>
<keyword evidence="2 12" id="KW-0812">Transmembrane</keyword>
<comment type="caution">
    <text evidence="14">The sequence shown here is derived from an EMBL/GenBank/DDBJ whole genome shotgun (WGS) entry which is preliminary data.</text>
</comment>